<feature type="transmembrane region" description="Helical" evidence="1">
    <location>
        <begin position="20"/>
        <end position="43"/>
    </location>
</feature>
<protein>
    <submittedName>
        <fullName evidence="2">Cell envelope integrity protein CreD</fullName>
    </submittedName>
</protein>
<feature type="transmembrane region" description="Helical" evidence="1">
    <location>
        <begin position="379"/>
        <end position="399"/>
    </location>
</feature>
<keyword evidence="1" id="KW-1133">Transmembrane helix</keyword>
<dbReference type="RefSeq" id="WP_354662222.1">
    <property type="nucleotide sequence ID" value="NZ_JBEXAC010000002.1"/>
</dbReference>
<feature type="transmembrane region" description="Helical" evidence="1">
    <location>
        <begin position="354"/>
        <end position="373"/>
    </location>
</feature>
<dbReference type="InterPro" id="IPR010364">
    <property type="entry name" value="Uncharacterised_IM_CreD"/>
</dbReference>
<keyword evidence="3" id="KW-1185">Reference proteome</keyword>
<dbReference type="Pfam" id="PF06123">
    <property type="entry name" value="CreD"/>
    <property type="match status" value="1"/>
</dbReference>
<reference evidence="2 3" key="1">
    <citation type="submission" date="2024-06" db="EMBL/GenBank/DDBJ databases">
        <title>Chitinophaga defluvii sp. nov., isolated from municipal sewage.</title>
        <authorList>
            <person name="Zhang L."/>
        </authorList>
    </citation>
    <scope>NUCLEOTIDE SEQUENCE [LARGE SCALE GENOMIC DNA]</scope>
    <source>
        <strain evidence="2 3">H8</strain>
    </source>
</reference>
<dbReference type="PANTHER" id="PTHR30092:SF0">
    <property type="entry name" value="INNER MEMBRANE PROTEIN CRED"/>
    <property type="match status" value="1"/>
</dbReference>
<dbReference type="NCBIfam" id="NF008712">
    <property type="entry name" value="PRK11715.1-1"/>
    <property type="match status" value="1"/>
</dbReference>
<organism evidence="2 3">
    <name type="scientific">Chitinophaga defluvii</name>
    <dbReference type="NCBI Taxonomy" id="3163343"/>
    <lineage>
        <taxon>Bacteria</taxon>
        <taxon>Pseudomonadati</taxon>
        <taxon>Bacteroidota</taxon>
        <taxon>Chitinophagia</taxon>
        <taxon>Chitinophagales</taxon>
        <taxon>Chitinophagaceae</taxon>
        <taxon>Chitinophaga</taxon>
    </lineage>
</organism>
<dbReference type="Proteomes" id="UP001549749">
    <property type="component" value="Unassembled WGS sequence"/>
</dbReference>
<evidence type="ECO:0000313" key="2">
    <source>
        <dbReference type="EMBL" id="MET6999658.1"/>
    </source>
</evidence>
<accession>A0ABV2T9E6</accession>
<gene>
    <name evidence="2" type="primary">creD</name>
    <name evidence="2" type="ORF">ABR189_19875</name>
</gene>
<keyword evidence="1" id="KW-0472">Membrane</keyword>
<feature type="transmembrane region" description="Helical" evidence="1">
    <location>
        <begin position="431"/>
        <end position="449"/>
    </location>
</feature>
<evidence type="ECO:0000256" key="1">
    <source>
        <dbReference type="SAM" id="Phobius"/>
    </source>
</evidence>
<feature type="transmembrane region" description="Helical" evidence="1">
    <location>
        <begin position="324"/>
        <end position="342"/>
    </location>
</feature>
<sequence length="463" mass="51021">MEIPEIKETKGFLRRYAYAVKAIVIGILVLMLLIPTALILGIISERKALQDEATTEVSAKWANAQRVAGPVLVVPYIKVPENTAVVKGQEEIAYAYFLPDKLVINGELLPEIRKRGIYEVAVYNSQLKLNGTFSPLDASKLSVPLNMLQFNKAFLAVGLSDMRGIGNEAQVMWNGKPFVFNPGAVANGLFTTGLQAGIPVVTTTDQPGSAGKQDAGLTGKLAEGYEFEITLMLKGSEQIFFTPVGKTTQVNLQSNWSNPSFAGAFLPDKREITAKGFTASWQVLDLNRTFPQRWVSGDPYDISTADFGVKLFMPVDGYLKSTRAVKYAILIIGLTFLVFYFIELLQHRAVHPLQYILIGIALCIFYTLLIALAEQLTFNLAYLVATVLTLGLITMYTASVFKSYRMGIGIGSVLLLLYSFIYVIIQSEDQALLMGSLGLFIILAIVMYFSRKIRWDALGEEAA</sequence>
<feature type="transmembrane region" description="Helical" evidence="1">
    <location>
        <begin position="406"/>
        <end position="425"/>
    </location>
</feature>
<comment type="caution">
    <text evidence="2">The sequence shown here is derived from an EMBL/GenBank/DDBJ whole genome shotgun (WGS) entry which is preliminary data.</text>
</comment>
<name>A0ABV2T9E6_9BACT</name>
<evidence type="ECO:0000313" key="3">
    <source>
        <dbReference type="Proteomes" id="UP001549749"/>
    </source>
</evidence>
<dbReference type="EMBL" id="JBEXAC010000002">
    <property type="protein sequence ID" value="MET6999658.1"/>
    <property type="molecule type" value="Genomic_DNA"/>
</dbReference>
<dbReference type="PIRSF" id="PIRSF004548">
    <property type="entry name" value="CreD"/>
    <property type="match status" value="1"/>
</dbReference>
<keyword evidence="1" id="KW-0812">Transmembrane</keyword>
<proteinExistence type="predicted"/>
<dbReference type="PANTHER" id="PTHR30092">
    <property type="entry name" value="INNER MEMBRANE PROTEIN CRED"/>
    <property type="match status" value="1"/>
</dbReference>